<reference evidence="2 3" key="1">
    <citation type="submission" date="2018-03" db="EMBL/GenBank/DDBJ databases">
        <title>Genomic Encyclopedia of Type Strains, Phase III (KMG-III): the genomes of soil and plant-associated and newly described type strains.</title>
        <authorList>
            <person name="Whitman W."/>
        </authorList>
    </citation>
    <scope>NUCLEOTIDE SEQUENCE [LARGE SCALE GENOMIC DNA]</scope>
    <source>
        <strain evidence="2 3">CGMCC 1.12484</strain>
    </source>
</reference>
<feature type="domain" description="Tetratrico peptide repeat group 5" evidence="1">
    <location>
        <begin position="41"/>
        <end position="159"/>
    </location>
</feature>
<dbReference type="InterPro" id="IPR011990">
    <property type="entry name" value="TPR-like_helical_dom_sf"/>
</dbReference>
<proteinExistence type="predicted"/>
<gene>
    <name evidence="2" type="ORF">B0I08_101229</name>
</gene>
<sequence length="163" mass="17570">MTEEWQSRVALVWATASRSSTSELLGRIDELVEERPDDDATALFEAASARDYIGEEAAAEPLYRRSLALGLDEPLRGRAVIQLASTLRNLGRPDEAITILQDGFANDADHRLIGSARAFLALCLADTGDERAAIAVALDALADHLAEYSGSVRAYAAQLIALE</sequence>
<organism evidence="2 3">
    <name type="scientific">Glaciihabitans tibetensis</name>
    <dbReference type="NCBI Taxonomy" id="1266600"/>
    <lineage>
        <taxon>Bacteria</taxon>
        <taxon>Bacillati</taxon>
        <taxon>Actinomycetota</taxon>
        <taxon>Actinomycetes</taxon>
        <taxon>Micrococcales</taxon>
        <taxon>Microbacteriaceae</taxon>
        <taxon>Glaciihabitans</taxon>
    </lineage>
</organism>
<evidence type="ECO:0000259" key="1">
    <source>
        <dbReference type="Pfam" id="PF12688"/>
    </source>
</evidence>
<accession>A0A2T0VIQ5</accession>
<dbReference type="Pfam" id="PF12688">
    <property type="entry name" value="TPR_5"/>
    <property type="match status" value="1"/>
</dbReference>
<dbReference type="InterPro" id="IPR041656">
    <property type="entry name" value="TPR_5"/>
</dbReference>
<comment type="caution">
    <text evidence="2">The sequence shown here is derived from an EMBL/GenBank/DDBJ whole genome shotgun (WGS) entry which is preliminary data.</text>
</comment>
<dbReference type="EMBL" id="PVTL01000001">
    <property type="protein sequence ID" value="PRY70102.1"/>
    <property type="molecule type" value="Genomic_DNA"/>
</dbReference>
<keyword evidence="3" id="KW-1185">Reference proteome</keyword>
<protein>
    <submittedName>
        <fullName evidence="2">Tetratricopeptide repeat protein</fullName>
    </submittedName>
</protein>
<dbReference type="SUPFAM" id="SSF48452">
    <property type="entry name" value="TPR-like"/>
    <property type="match status" value="1"/>
</dbReference>
<dbReference type="Proteomes" id="UP000237983">
    <property type="component" value="Unassembled WGS sequence"/>
</dbReference>
<name>A0A2T0VIQ5_9MICO</name>
<dbReference type="RefSeq" id="WP_106208989.1">
    <property type="nucleotide sequence ID" value="NZ_PVTL01000001.1"/>
</dbReference>
<evidence type="ECO:0000313" key="2">
    <source>
        <dbReference type="EMBL" id="PRY70102.1"/>
    </source>
</evidence>
<dbReference type="Gene3D" id="1.25.40.10">
    <property type="entry name" value="Tetratricopeptide repeat domain"/>
    <property type="match status" value="1"/>
</dbReference>
<dbReference type="OrthoDB" id="193829at2"/>
<evidence type="ECO:0000313" key="3">
    <source>
        <dbReference type="Proteomes" id="UP000237983"/>
    </source>
</evidence>
<dbReference type="AlphaFoldDB" id="A0A2T0VIQ5"/>